<dbReference type="EMBL" id="CADCUW010000435">
    <property type="protein sequence ID" value="CAA9437001.1"/>
    <property type="molecule type" value="Genomic_DNA"/>
</dbReference>
<evidence type="ECO:0000256" key="3">
    <source>
        <dbReference type="ARBA" id="ARBA00022448"/>
    </source>
</evidence>
<dbReference type="SUPFAM" id="SSF52540">
    <property type="entry name" value="P-loop containing nucleoside triphosphate hydrolases"/>
    <property type="match status" value="1"/>
</dbReference>
<dbReference type="Gene3D" id="3.40.50.300">
    <property type="entry name" value="P-loop containing nucleotide triphosphate hydrolases"/>
    <property type="match status" value="1"/>
</dbReference>
<dbReference type="GO" id="GO:0042626">
    <property type="term" value="F:ATPase-coupled transmembrane transporter activity"/>
    <property type="evidence" value="ECO:0007669"/>
    <property type="project" value="TreeGrafter"/>
</dbReference>
<dbReference type="InterPro" id="IPR017871">
    <property type="entry name" value="ABC_transporter-like_CS"/>
</dbReference>
<name>A0A6J4Q9Q4_9ACTN</name>
<gene>
    <name evidence="10" type="ORF">AVDCRST_MAG01-01-3341</name>
</gene>
<evidence type="ECO:0000256" key="8">
    <source>
        <dbReference type="ARBA" id="ARBA00023136"/>
    </source>
</evidence>
<evidence type="ECO:0000259" key="9">
    <source>
        <dbReference type="PROSITE" id="PS50893"/>
    </source>
</evidence>
<evidence type="ECO:0000256" key="5">
    <source>
        <dbReference type="ARBA" id="ARBA00022741"/>
    </source>
</evidence>
<evidence type="ECO:0000256" key="7">
    <source>
        <dbReference type="ARBA" id="ARBA00022967"/>
    </source>
</evidence>
<comment type="subcellular location">
    <subcellularLocation>
        <location evidence="1">Cell membrane</location>
    </subcellularLocation>
</comment>
<keyword evidence="7" id="KW-1278">Translocase</keyword>
<evidence type="ECO:0000256" key="2">
    <source>
        <dbReference type="ARBA" id="ARBA00005417"/>
    </source>
</evidence>
<dbReference type="GO" id="GO:0043190">
    <property type="term" value="C:ATP-binding cassette (ABC) transporter complex"/>
    <property type="evidence" value="ECO:0007669"/>
    <property type="project" value="TreeGrafter"/>
</dbReference>
<dbReference type="InterPro" id="IPR050095">
    <property type="entry name" value="ECF_ABC_transporter_ATP-bd"/>
</dbReference>
<keyword evidence="6" id="KW-0067">ATP-binding</keyword>
<dbReference type="FunFam" id="3.40.50.300:FF:000224">
    <property type="entry name" value="Energy-coupling factor transporter ATP-binding protein EcfA"/>
    <property type="match status" value="1"/>
</dbReference>
<evidence type="ECO:0000313" key="10">
    <source>
        <dbReference type="EMBL" id="CAA9437001.1"/>
    </source>
</evidence>
<keyword evidence="4" id="KW-1003">Cell membrane</keyword>
<dbReference type="AlphaFoldDB" id="A0A6J4Q9Q4"/>
<dbReference type="PANTHER" id="PTHR43553:SF24">
    <property type="entry name" value="ENERGY-COUPLING FACTOR TRANSPORTER ATP-BINDING PROTEIN ECFA1"/>
    <property type="match status" value="1"/>
</dbReference>
<evidence type="ECO:0000256" key="6">
    <source>
        <dbReference type="ARBA" id="ARBA00022840"/>
    </source>
</evidence>
<dbReference type="PROSITE" id="PS50893">
    <property type="entry name" value="ABC_TRANSPORTER_2"/>
    <property type="match status" value="1"/>
</dbReference>
<dbReference type="GO" id="GO:0005524">
    <property type="term" value="F:ATP binding"/>
    <property type="evidence" value="ECO:0007669"/>
    <property type="project" value="UniProtKB-KW"/>
</dbReference>
<protein>
    <submittedName>
        <fullName evidence="10">ATPase component of general energizing module of ECF transporters</fullName>
    </submittedName>
</protein>
<comment type="similarity">
    <text evidence="2">Belongs to the ABC transporter superfamily.</text>
</comment>
<evidence type="ECO:0000256" key="1">
    <source>
        <dbReference type="ARBA" id="ARBA00004236"/>
    </source>
</evidence>
<dbReference type="GO" id="GO:0016887">
    <property type="term" value="F:ATP hydrolysis activity"/>
    <property type="evidence" value="ECO:0007669"/>
    <property type="project" value="InterPro"/>
</dbReference>
<feature type="domain" description="ABC transporter" evidence="9">
    <location>
        <begin position="3"/>
        <end position="240"/>
    </location>
</feature>
<dbReference type="InterPro" id="IPR015856">
    <property type="entry name" value="ABC_transpr_CbiO/EcfA_su"/>
</dbReference>
<dbReference type="PROSITE" id="PS00211">
    <property type="entry name" value="ABC_TRANSPORTER_1"/>
    <property type="match status" value="1"/>
</dbReference>
<keyword evidence="5" id="KW-0547">Nucleotide-binding</keyword>
<reference evidence="10" key="1">
    <citation type="submission" date="2020-02" db="EMBL/GenBank/DDBJ databases">
        <authorList>
            <person name="Meier V. D."/>
        </authorList>
    </citation>
    <scope>NUCLEOTIDE SEQUENCE</scope>
    <source>
        <strain evidence="10">AVDCRST_MAG01</strain>
    </source>
</reference>
<evidence type="ECO:0000256" key="4">
    <source>
        <dbReference type="ARBA" id="ARBA00022475"/>
    </source>
</evidence>
<dbReference type="SMART" id="SM00382">
    <property type="entry name" value="AAA"/>
    <property type="match status" value="1"/>
</dbReference>
<dbReference type="CDD" id="cd03225">
    <property type="entry name" value="ABC_cobalt_CbiO_domain1"/>
    <property type="match status" value="1"/>
</dbReference>
<dbReference type="Pfam" id="PF00005">
    <property type="entry name" value="ABC_tran"/>
    <property type="match status" value="1"/>
</dbReference>
<dbReference type="PANTHER" id="PTHR43553">
    <property type="entry name" value="HEAVY METAL TRANSPORTER"/>
    <property type="match status" value="1"/>
</dbReference>
<dbReference type="InterPro" id="IPR027417">
    <property type="entry name" value="P-loop_NTPase"/>
</dbReference>
<keyword evidence="3" id="KW-0813">Transport</keyword>
<dbReference type="InterPro" id="IPR003593">
    <property type="entry name" value="AAA+_ATPase"/>
</dbReference>
<accession>A0A6J4Q9Q4</accession>
<organism evidence="10">
    <name type="scientific">uncultured Rubrobacteraceae bacterium</name>
    <dbReference type="NCBI Taxonomy" id="349277"/>
    <lineage>
        <taxon>Bacteria</taxon>
        <taxon>Bacillati</taxon>
        <taxon>Actinomycetota</taxon>
        <taxon>Rubrobacteria</taxon>
        <taxon>Rubrobacterales</taxon>
        <taxon>Rubrobacteraceae</taxon>
        <taxon>environmental samples</taxon>
    </lineage>
</organism>
<sequence length="273" mass="28517">MRVELEGVRHVYSPGTPFAVEALKDVSLGVEPGEVLGVIGGTGSGKSTLVQHLNLLLVPTAGRVLVNGEDALSMDRTELRRRVGLVFQSPEQALFAPTVEEDVAFAPRRLGLGEEEVRERVGETLELLGAGHLAARSPFALSGGEKRRVAIAGVLAMGPEILVLDEPTAGLDPHARSDLIGLVGRLTASGMTVVFVSHDLDEVAEVADRVCVLEGGEVRSVGSPAEVFYGDPSMAPATVRVAAALGAPRPSVGTPVRYGETLAALRRVIGVAP</sequence>
<keyword evidence="8" id="KW-0472">Membrane</keyword>
<proteinExistence type="inferred from homology"/>
<dbReference type="InterPro" id="IPR003439">
    <property type="entry name" value="ABC_transporter-like_ATP-bd"/>
</dbReference>